<organism evidence="5 6">
    <name type="scientific">Nonlabens ulvanivorans</name>
    <name type="common">Persicivirga ulvanivorans</name>
    <dbReference type="NCBI Taxonomy" id="906888"/>
    <lineage>
        <taxon>Bacteria</taxon>
        <taxon>Pseudomonadati</taxon>
        <taxon>Bacteroidota</taxon>
        <taxon>Flavobacteriia</taxon>
        <taxon>Flavobacteriales</taxon>
        <taxon>Flavobacteriaceae</taxon>
        <taxon>Nonlabens</taxon>
    </lineage>
</organism>
<keyword evidence="2" id="KW-0238">DNA-binding</keyword>
<keyword evidence="3" id="KW-0804">Transcription</keyword>
<dbReference type="InterPro" id="IPR018062">
    <property type="entry name" value="HTH_AraC-typ_CS"/>
</dbReference>
<dbReference type="AlphaFoldDB" id="A0A081D7H0"/>
<protein>
    <submittedName>
        <fullName evidence="5">Transcriptional regulator</fullName>
    </submittedName>
</protein>
<evidence type="ECO:0000256" key="3">
    <source>
        <dbReference type="ARBA" id="ARBA00023163"/>
    </source>
</evidence>
<dbReference type="SMART" id="SM00342">
    <property type="entry name" value="HTH_ARAC"/>
    <property type="match status" value="1"/>
</dbReference>
<dbReference type="InterPro" id="IPR009057">
    <property type="entry name" value="Homeodomain-like_sf"/>
</dbReference>
<dbReference type="SUPFAM" id="SSF46689">
    <property type="entry name" value="Homeodomain-like"/>
    <property type="match status" value="2"/>
</dbReference>
<reference evidence="5 6" key="1">
    <citation type="journal article" date="2014" name="Genome Announc.">
        <title>Draft Genome Sequences of Marine Flavobacterium Nonlabens Strains NR17, NR24, NR27, NR32, NR33, and Ara13.</title>
        <authorList>
            <person name="Nakanishi M."/>
            <person name="Meirelles P."/>
            <person name="Suzuki R."/>
            <person name="Takatani N."/>
            <person name="Mino S."/>
            <person name="Suda W."/>
            <person name="Oshima K."/>
            <person name="Hattori M."/>
            <person name="Ohkuma M."/>
            <person name="Hosokawa M."/>
            <person name="Miyashita K."/>
            <person name="Thompson F.L."/>
            <person name="Niwa A."/>
            <person name="Sawabe T."/>
            <person name="Sawabe T."/>
        </authorList>
    </citation>
    <scope>NUCLEOTIDE SEQUENCE [LARGE SCALE GENOMIC DNA]</scope>
    <source>
        <strain evidence="6">JCM19296</strain>
    </source>
</reference>
<accession>A0A081D7H0</accession>
<evidence type="ECO:0000259" key="4">
    <source>
        <dbReference type="PROSITE" id="PS01124"/>
    </source>
</evidence>
<evidence type="ECO:0000256" key="1">
    <source>
        <dbReference type="ARBA" id="ARBA00023015"/>
    </source>
</evidence>
<evidence type="ECO:0000256" key="2">
    <source>
        <dbReference type="ARBA" id="ARBA00023125"/>
    </source>
</evidence>
<dbReference type="GO" id="GO:0043565">
    <property type="term" value="F:sequence-specific DNA binding"/>
    <property type="evidence" value="ECO:0007669"/>
    <property type="project" value="InterPro"/>
</dbReference>
<gene>
    <name evidence="5" type="ORF">JCM19296_444</name>
</gene>
<comment type="caution">
    <text evidence="5">The sequence shown here is derived from an EMBL/GenBank/DDBJ whole genome shotgun (WGS) entry which is preliminary data.</text>
</comment>
<evidence type="ECO:0000313" key="5">
    <source>
        <dbReference type="EMBL" id="GAK74866.1"/>
    </source>
</evidence>
<dbReference type="Pfam" id="PF12833">
    <property type="entry name" value="HTH_18"/>
    <property type="match status" value="1"/>
</dbReference>
<evidence type="ECO:0000313" key="6">
    <source>
        <dbReference type="Proteomes" id="UP000028980"/>
    </source>
</evidence>
<dbReference type="InterPro" id="IPR018060">
    <property type="entry name" value="HTH_AraC"/>
</dbReference>
<dbReference type="InterPro" id="IPR020449">
    <property type="entry name" value="Tscrpt_reg_AraC-type_HTH"/>
</dbReference>
<dbReference type="GO" id="GO:0003700">
    <property type="term" value="F:DNA-binding transcription factor activity"/>
    <property type="evidence" value="ECO:0007669"/>
    <property type="project" value="InterPro"/>
</dbReference>
<dbReference type="InterPro" id="IPR053142">
    <property type="entry name" value="PchR_regulatory_protein"/>
</dbReference>
<dbReference type="PROSITE" id="PS01124">
    <property type="entry name" value="HTH_ARAC_FAMILY_2"/>
    <property type="match status" value="1"/>
</dbReference>
<feature type="domain" description="HTH araC/xylS-type" evidence="4">
    <location>
        <begin position="194"/>
        <end position="292"/>
    </location>
</feature>
<name>A0A081D7H0_NONUL</name>
<proteinExistence type="predicted"/>
<dbReference type="PANTHER" id="PTHR47893:SF1">
    <property type="entry name" value="REGULATORY PROTEIN PCHR"/>
    <property type="match status" value="1"/>
</dbReference>
<dbReference type="PANTHER" id="PTHR47893">
    <property type="entry name" value="REGULATORY PROTEIN PCHR"/>
    <property type="match status" value="1"/>
</dbReference>
<keyword evidence="1" id="KW-0805">Transcription regulation</keyword>
<dbReference type="PRINTS" id="PR00032">
    <property type="entry name" value="HTHARAC"/>
</dbReference>
<sequence>MKMENIAKGAAEVTLIEEGFQVVRLKNETDDVAHFHHDVDNSYIQFHFCLKGQVDLAFNEGSYKLSLSEQNSYLLYNPSRDLPINLDLKGHSWFICVLVSIKKFHSLFSPDAQHVSFLSAENKDKKYYVDGSISPSMAVALHQLMNYNLNDAIKRLYFKGKSYELMSLYFNSPEDADVEACPFLVDEDNMRKIKKAKEIIIERMTNPPSLNELAMEIGLSLKKLKEGFKEVYGDTVYGFLLDHKMDYARQLLDSGQHNVNEVGLKVGYSTASHFISAFKKKYGTTPKKYLTGN</sequence>
<dbReference type="Gene3D" id="1.10.10.60">
    <property type="entry name" value="Homeodomain-like"/>
    <property type="match status" value="1"/>
</dbReference>
<dbReference type="PROSITE" id="PS00041">
    <property type="entry name" value="HTH_ARAC_FAMILY_1"/>
    <property type="match status" value="1"/>
</dbReference>
<dbReference type="EMBL" id="BBLG01000001">
    <property type="protein sequence ID" value="GAK74866.1"/>
    <property type="molecule type" value="Genomic_DNA"/>
</dbReference>
<dbReference type="Proteomes" id="UP000028980">
    <property type="component" value="Unassembled WGS sequence"/>
</dbReference>